<proteinExistence type="predicted"/>
<evidence type="ECO:0000256" key="1">
    <source>
        <dbReference type="SAM" id="Phobius"/>
    </source>
</evidence>
<feature type="transmembrane region" description="Helical" evidence="1">
    <location>
        <begin position="23"/>
        <end position="56"/>
    </location>
</feature>
<dbReference type="AlphaFoldDB" id="A0A521BNS4"/>
<dbReference type="EMBL" id="FXTI01000002">
    <property type="protein sequence ID" value="SMO48798.1"/>
    <property type="molecule type" value="Genomic_DNA"/>
</dbReference>
<sequence>MVSDLRWEYAKERMPNRAKWDMITIFCSIIGGILFISIVGLPLSIPFIIVGLYAAFRSFRYPIVKMTCPVCRSKVRIEKEVEQFHCLCYTHLKKENGELKKVE</sequence>
<organism evidence="2 3">
    <name type="scientific">Melghirimyces algeriensis</name>
    <dbReference type="NCBI Taxonomy" id="910412"/>
    <lineage>
        <taxon>Bacteria</taxon>
        <taxon>Bacillati</taxon>
        <taxon>Bacillota</taxon>
        <taxon>Bacilli</taxon>
        <taxon>Bacillales</taxon>
        <taxon>Thermoactinomycetaceae</taxon>
        <taxon>Melghirimyces</taxon>
    </lineage>
</organism>
<gene>
    <name evidence="2" type="ORF">SAMN06264849_102245</name>
</gene>
<keyword evidence="1" id="KW-1133">Transmembrane helix</keyword>
<name>A0A521BNS4_9BACL</name>
<dbReference type="Proteomes" id="UP000315636">
    <property type="component" value="Unassembled WGS sequence"/>
</dbReference>
<keyword evidence="3" id="KW-1185">Reference proteome</keyword>
<accession>A0A521BNS4</accession>
<reference evidence="2 3" key="1">
    <citation type="submission" date="2017-05" db="EMBL/GenBank/DDBJ databases">
        <authorList>
            <person name="Varghese N."/>
            <person name="Submissions S."/>
        </authorList>
    </citation>
    <scope>NUCLEOTIDE SEQUENCE [LARGE SCALE GENOMIC DNA]</scope>
    <source>
        <strain evidence="2 3">DSM 45474</strain>
    </source>
</reference>
<protein>
    <submittedName>
        <fullName evidence="2">Uncharacterized protein</fullName>
    </submittedName>
</protein>
<evidence type="ECO:0000313" key="3">
    <source>
        <dbReference type="Proteomes" id="UP000315636"/>
    </source>
</evidence>
<keyword evidence="1" id="KW-0812">Transmembrane</keyword>
<evidence type="ECO:0000313" key="2">
    <source>
        <dbReference type="EMBL" id="SMO48798.1"/>
    </source>
</evidence>
<keyword evidence="1" id="KW-0472">Membrane</keyword>